<accession>A0A9D1WE86</accession>
<organism evidence="1 2">
    <name type="scientific">Candidatus Anaerobiospirillum pullistercoris</name>
    <dbReference type="NCBI Taxonomy" id="2838452"/>
    <lineage>
        <taxon>Bacteria</taxon>
        <taxon>Pseudomonadati</taxon>
        <taxon>Pseudomonadota</taxon>
        <taxon>Gammaproteobacteria</taxon>
        <taxon>Aeromonadales</taxon>
        <taxon>Succinivibrionaceae</taxon>
        <taxon>Anaerobiospirillum</taxon>
    </lineage>
</organism>
<reference evidence="1" key="1">
    <citation type="journal article" date="2021" name="PeerJ">
        <title>Extensive microbial diversity within the chicken gut microbiome revealed by metagenomics and culture.</title>
        <authorList>
            <person name="Gilroy R."/>
            <person name="Ravi A."/>
            <person name="Getino M."/>
            <person name="Pursley I."/>
            <person name="Horton D.L."/>
            <person name="Alikhan N.F."/>
            <person name="Baker D."/>
            <person name="Gharbi K."/>
            <person name="Hall N."/>
            <person name="Watson M."/>
            <person name="Adriaenssens E.M."/>
            <person name="Foster-Nyarko E."/>
            <person name="Jarju S."/>
            <person name="Secka A."/>
            <person name="Antonio M."/>
            <person name="Oren A."/>
            <person name="Chaudhuri R.R."/>
            <person name="La Ragione R."/>
            <person name="Hildebrand F."/>
            <person name="Pallen M.J."/>
        </authorList>
    </citation>
    <scope>NUCLEOTIDE SEQUENCE</scope>
    <source>
        <strain evidence="1">USASDec5-558</strain>
    </source>
</reference>
<dbReference type="InterPro" id="IPR007438">
    <property type="entry name" value="DUF488"/>
</dbReference>
<evidence type="ECO:0000313" key="1">
    <source>
        <dbReference type="EMBL" id="HIX57334.1"/>
    </source>
</evidence>
<dbReference type="PANTHER" id="PTHR39337:SF1">
    <property type="entry name" value="BLR5642 PROTEIN"/>
    <property type="match status" value="1"/>
</dbReference>
<dbReference type="Pfam" id="PF04343">
    <property type="entry name" value="DUF488"/>
    <property type="match status" value="1"/>
</dbReference>
<dbReference type="PANTHER" id="PTHR39337">
    <property type="entry name" value="BLR5642 PROTEIN"/>
    <property type="match status" value="1"/>
</dbReference>
<reference evidence="1" key="2">
    <citation type="submission" date="2021-04" db="EMBL/GenBank/DDBJ databases">
        <authorList>
            <person name="Gilroy R."/>
        </authorList>
    </citation>
    <scope>NUCLEOTIDE SEQUENCE</scope>
    <source>
        <strain evidence="1">USASDec5-558</strain>
    </source>
</reference>
<name>A0A9D1WE86_9GAMM</name>
<sequence length="148" mass="17139">MNLYTIGYTQKSAQQFFEKISNNNIELLIDVRLHNKSQLAGFTKGSDLVYFLGKLCQCGYKHDVDFAPTDDILKSYRDKKLSWLLYEQQYLALINKRHCEIAFQKAIDEANCSNVCLLCSEPKPDFCHRRLLAEFLSSKLANIQIIHL</sequence>
<evidence type="ECO:0000313" key="2">
    <source>
        <dbReference type="Proteomes" id="UP000886829"/>
    </source>
</evidence>
<dbReference type="EMBL" id="DXEV01000154">
    <property type="protein sequence ID" value="HIX57334.1"/>
    <property type="molecule type" value="Genomic_DNA"/>
</dbReference>
<dbReference type="AlphaFoldDB" id="A0A9D1WE86"/>
<comment type="caution">
    <text evidence="1">The sequence shown here is derived from an EMBL/GenBank/DDBJ whole genome shotgun (WGS) entry which is preliminary data.</text>
</comment>
<dbReference type="Proteomes" id="UP000886829">
    <property type="component" value="Unassembled WGS sequence"/>
</dbReference>
<proteinExistence type="predicted"/>
<protein>
    <submittedName>
        <fullName evidence="1">DUF488 domain-containing protein</fullName>
    </submittedName>
</protein>
<gene>
    <name evidence="1" type="ORF">H9850_07670</name>
</gene>